<feature type="domain" description="Pirin C-terminal" evidence="4">
    <location>
        <begin position="177"/>
        <end position="276"/>
    </location>
</feature>
<evidence type="ECO:0000259" key="4">
    <source>
        <dbReference type="Pfam" id="PF05726"/>
    </source>
</evidence>
<accession>A0ABY6CMQ5</accession>
<gene>
    <name evidence="5" type="ORF">N6H18_15710</name>
</gene>
<evidence type="ECO:0000313" key="5">
    <source>
        <dbReference type="EMBL" id="UXP31794.1"/>
    </source>
</evidence>
<keyword evidence="6" id="KW-1185">Reference proteome</keyword>
<comment type="similarity">
    <text evidence="1 2">Belongs to the pirin family.</text>
</comment>
<dbReference type="CDD" id="cd02909">
    <property type="entry name" value="cupin_pirin_N"/>
    <property type="match status" value="1"/>
</dbReference>
<name>A0ABY6CMQ5_9BACT</name>
<dbReference type="InterPro" id="IPR003829">
    <property type="entry name" value="Pirin_N_dom"/>
</dbReference>
<sequence length="289" mass="32527">MSNNKMLVNERQRDLGNFMVGRLLPFREKRQVGPFTFIDHMGPAAITTGRYIDVDQHPHIGLSTLTYLFEGEIEHRDSTGSFQVIHPGDAGFMTAGKGVTHTERTPVEQRDGAKYSMHGYQIWVALPKDKEDMEPRFDYYPAQDLPRWEEAGLSIVLVAGTAFGRQSPLTGYSSLFMVDVHATNDTHLELKNQLKGEVAFVIVKGSITDEGETIEAGQMMISKTDEECGIELKKGTRLLLFGGEPLPEERFLLWNFVSSSKEKLQQAKADWQAKRFPKVAGDNTYIPFP</sequence>
<evidence type="ECO:0000256" key="1">
    <source>
        <dbReference type="ARBA" id="ARBA00008416"/>
    </source>
</evidence>
<protein>
    <submittedName>
        <fullName evidence="5">Pirin family protein</fullName>
    </submittedName>
</protein>
<dbReference type="PIRSF" id="PIRSF006232">
    <property type="entry name" value="Pirin"/>
    <property type="match status" value="1"/>
</dbReference>
<organism evidence="5 6">
    <name type="scientific">Reichenbachiella agarivorans</name>
    <dbReference type="NCBI Taxonomy" id="2979464"/>
    <lineage>
        <taxon>Bacteria</taxon>
        <taxon>Pseudomonadati</taxon>
        <taxon>Bacteroidota</taxon>
        <taxon>Cytophagia</taxon>
        <taxon>Cytophagales</taxon>
        <taxon>Reichenbachiellaceae</taxon>
        <taxon>Reichenbachiella</taxon>
    </lineage>
</organism>
<dbReference type="PANTHER" id="PTHR13903">
    <property type="entry name" value="PIRIN-RELATED"/>
    <property type="match status" value="1"/>
</dbReference>
<evidence type="ECO:0000313" key="6">
    <source>
        <dbReference type="Proteomes" id="UP001065174"/>
    </source>
</evidence>
<evidence type="ECO:0000256" key="2">
    <source>
        <dbReference type="RuleBase" id="RU003457"/>
    </source>
</evidence>
<dbReference type="PANTHER" id="PTHR13903:SF8">
    <property type="entry name" value="PIRIN"/>
    <property type="match status" value="1"/>
</dbReference>
<dbReference type="Gene3D" id="2.60.120.10">
    <property type="entry name" value="Jelly Rolls"/>
    <property type="match status" value="2"/>
</dbReference>
<dbReference type="InterPro" id="IPR011051">
    <property type="entry name" value="RmlC_Cupin_sf"/>
</dbReference>
<dbReference type="Pfam" id="PF02678">
    <property type="entry name" value="Pirin"/>
    <property type="match status" value="1"/>
</dbReference>
<dbReference type="EMBL" id="CP106679">
    <property type="protein sequence ID" value="UXP31794.1"/>
    <property type="molecule type" value="Genomic_DNA"/>
</dbReference>
<dbReference type="InterPro" id="IPR012093">
    <property type="entry name" value="Pirin"/>
</dbReference>
<dbReference type="InterPro" id="IPR014710">
    <property type="entry name" value="RmlC-like_jellyroll"/>
</dbReference>
<dbReference type="InterPro" id="IPR008778">
    <property type="entry name" value="Pirin_C_dom"/>
</dbReference>
<dbReference type="Pfam" id="PF05726">
    <property type="entry name" value="Pirin_C"/>
    <property type="match status" value="1"/>
</dbReference>
<evidence type="ECO:0000259" key="3">
    <source>
        <dbReference type="Pfam" id="PF02678"/>
    </source>
</evidence>
<proteinExistence type="inferred from homology"/>
<dbReference type="Proteomes" id="UP001065174">
    <property type="component" value="Chromosome"/>
</dbReference>
<feature type="domain" description="Pirin N-terminal" evidence="3">
    <location>
        <begin position="24"/>
        <end position="124"/>
    </location>
</feature>
<dbReference type="RefSeq" id="WP_262309233.1">
    <property type="nucleotide sequence ID" value="NZ_CP106679.1"/>
</dbReference>
<reference evidence="5" key="1">
    <citation type="submission" date="2022-09" db="EMBL/GenBank/DDBJ databases">
        <title>Comparative genomics and taxonomic characterization of three novel marine species of genus Reichenbachiella exhibiting antioxidant and polysaccharide degradation activities.</title>
        <authorList>
            <person name="Muhammad N."/>
            <person name="Lee Y.-J."/>
            <person name="Ko J."/>
            <person name="Kim S.-G."/>
        </authorList>
    </citation>
    <scope>NUCLEOTIDE SEQUENCE</scope>
    <source>
        <strain evidence="5">BKB1-1</strain>
    </source>
</reference>
<dbReference type="SUPFAM" id="SSF51182">
    <property type="entry name" value="RmlC-like cupins"/>
    <property type="match status" value="1"/>
</dbReference>